<dbReference type="Ensembl" id="ENSACCT00020022574.1">
    <property type="protein sequence ID" value="ENSACCP00020021616.1"/>
    <property type="gene ID" value="ENSACCG00020014877.1"/>
</dbReference>
<dbReference type="Pfam" id="PF15354">
    <property type="entry name" value="KAAG1"/>
    <property type="match status" value="1"/>
</dbReference>
<evidence type="ECO:0000313" key="2">
    <source>
        <dbReference type="Ensembl" id="ENSACCP00020021616.1"/>
    </source>
</evidence>
<dbReference type="Proteomes" id="UP000472275">
    <property type="component" value="Chromosome 18"/>
</dbReference>
<feature type="region of interest" description="Disordered" evidence="1">
    <location>
        <begin position="45"/>
        <end position="116"/>
    </location>
</feature>
<dbReference type="InParanoid" id="A0A663FCN2"/>
<feature type="compositionally biased region" description="Low complexity" evidence="1">
    <location>
        <begin position="87"/>
        <end position="116"/>
    </location>
</feature>
<dbReference type="AlphaFoldDB" id="A0A663FCN2"/>
<protein>
    <submittedName>
        <fullName evidence="2">Uncharacterized protein</fullName>
    </submittedName>
</protein>
<dbReference type="InterPro" id="IPR029407">
    <property type="entry name" value="KAAG1"/>
</dbReference>
<proteinExistence type="predicted"/>
<evidence type="ECO:0000313" key="3">
    <source>
        <dbReference type="Proteomes" id="UP000472275"/>
    </source>
</evidence>
<name>A0A663FCN2_AQUCH</name>
<dbReference type="GeneTree" id="ENSGT01040000244763"/>
<accession>A0A663FCN2</accession>
<sequence length="116" mass="12488">MPTPGGIDVPHSSKGCLHPARHLFQEHLKVGNFLLVDDNTTPREERVPVAIHQHALHHRLREPRPLGASAGHARRPSDPPAQPQPPATRAAYRRGSPPQGQGRPAEAGGEAAAGRR</sequence>
<evidence type="ECO:0000256" key="1">
    <source>
        <dbReference type="SAM" id="MobiDB-lite"/>
    </source>
</evidence>
<keyword evidence="3" id="KW-1185">Reference proteome</keyword>
<organism evidence="2 3">
    <name type="scientific">Aquila chrysaetos chrysaetos</name>
    <dbReference type="NCBI Taxonomy" id="223781"/>
    <lineage>
        <taxon>Eukaryota</taxon>
        <taxon>Metazoa</taxon>
        <taxon>Chordata</taxon>
        <taxon>Craniata</taxon>
        <taxon>Vertebrata</taxon>
        <taxon>Euteleostomi</taxon>
        <taxon>Archelosauria</taxon>
        <taxon>Archosauria</taxon>
        <taxon>Dinosauria</taxon>
        <taxon>Saurischia</taxon>
        <taxon>Theropoda</taxon>
        <taxon>Coelurosauria</taxon>
        <taxon>Aves</taxon>
        <taxon>Neognathae</taxon>
        <taxon>Neoaves</taxon>
        <taxon>Telluraves</taxon>
        <taxon>Accipitrimorphae</taxon>
        <taxon>Accipitriformes</taxon>
        <taxon>Accipitridae</taxon>
        <taxon>Accipitrinae</taxon>
        <taxon>Aquila</taxon>
    </lineage>
</organism>
<reference evidence="2" key="2">
    <citation type="submission" date="2025-09" db="UniProtKB">
        <authorList>
            <consortium name="Ensembl"/>
        </authorList>
    </citation>
    <scope>IDENTIFICATION</scope>
</reference>
<reference evidence="2" key="1">
    <citation type="submission" date="2025-08" db="UniProtKB">
        <authorList>
            <consortium name="Ensembl"/>
        </authorList>
    </citation>
    <scope>IDENTIFICATION</scope>
</reference>